<dbReference type="Pfam" id="PF05572">
    <property type="entry name" value="Peptidase_M43"/>
    <property type="match status" value="1"/>
</dbReference>
<evidence type="ECO:0000256" key="4">
    <source>
        <dbReference type="ARBA" id="ARBA00022723"/>
    </source>
</evidence>
<evidence type="ECO:0000256" key="5">
    <source>
        <dbReference type="ARBA" id="ARBA00022729"/>
    </source>
</evidence>
<dbReference type="EMBL" id="WIGN01000361">
    <property type="protein sequence ID" value="KAF6796988.1"/>
    <property type="molecule type" value="Genomic_DNA"/>
</dbReference>
<evidence type="ECO:0000256" key="10">
    <source>
        <dbReference type="SAM" id="SignalP"/>
    </source>
</evidence>
<keyword evidence="8 12" id="KW-0482">Metalloprotease</keyword>
<dbReference type="Proteomes" id="UP000652219">
    <property type="component" value="Unassembled WGS sequence"/>
</dbReference>
<evidence type="ECO:0000256" key="8">
    <source>
        <dbReference type="ARBA" id="ARBA00023049"/>
    </source>
</evidence>
<keyword evidence="7" id="KW-0862">Zinc</keyword>
<feature type="signal peptide" evidence="10">
    <location>
        <begin position="1"/>
        <end position="18"/>
    </location>
</feature>
<protein>
    <submittedName>
        <fullName evidence="12">Extracellular metalloprotease</fullName>
    </submittedName>
</protein>
<evidence type="ECO:0000256" key="6">
    <source>
        <dbReference type="ARBA" id="ARBA00022801"/>
    </source>
</evidence>
<keyword evidence="5 10" id="KW-0732">Signal</keyword>
<keyword evidence="6" id="KW-0378">Hydrolase</keyword>
<evidence type="ECO:0000256" key="2">
    <source>
        <dbReference type="ARBA" id="ARBA00008721"/>
    </source>
</evidence>
<organism evidence="12 13">
    <name type="scientific">Colletotrichum sojae</name>
    <dbReference type="NCBI Taxonomy" id="2175907"/>
    <lineage>
        <taxon>Eukaryota</taxon>
        <taxon>Fungi</taxon>
        <taxon>Dikarya</taxon>
        <taxon>Ascomycota</taxon>
        <taxon>Pezizomycotina</taxon>
        <taxon>Sordariomycetes</taxon>
        <taxon>Hypocreomycetidae</taxon>
        <taxon>Glomerellales</taxon>
        <taxon>Glomerellaceae</taxon>
        <taxon>Colletotrichum</taxon>
        <taxon>Colletotrichum orchidearum species complex</taxon>
    </lineage>
</organism>
<feature type="domain" description="Peptidase M43 pregnancy-associated plasma-A" evidence="11">
    <location>
        <begin position="181"/>
        <end position="265"/>
    </location>
</feature>
<sequence>MQIKSFLAAAFLATSAAAVRTCGTADPTEVELQAAENFRLMEASSRRAANGTRAAGPIKINVYWHVVSTSQSTAGGYIAQATLDEQLAVLNAAYAPHDISFVSAGADWTTNSVWAADRSIPAMKAALRKGTYADLNVYFIPGTQYLGYATFPTTVTPGSTTFNNDGVVVLSSSVPGGSLADYNLGHTATHEVGHWLGLFHTFQGGCTGDGDSVDDTPAEATWSYGCQIGRDTCPNQPGLDSVTNYMNYSDDDCFDHFTPGQEARVYSQWDAFRASHQ</sequence>
<name>A0A8H6IU49_9PEZI</name>
<accession>A0A8H6IU49</accession>
<keyword evidence="3 12" id="KW-0645">Protease</keyword>
<dbReference type="InterPro" id="IPR024079">
    <property type="entry name" value="MetalloPept_cat_dom_sf"/>
</dbReference>
<dbReference type="CDD" id="cd04275">
    <property type="entry name" value="ZnMc_pappalysin_like"/>
    <property type="match status" value="1"/>
</dbReference>
<evidence type="ECO:0000256" key="3">
    <source>
        <dbReference type="ARBA" id="ARBA00022670"/>
    </source>
</evidence>
<keyword evidence="9" id="KW-1015">Disulfide bond</keyword>
<comment type="similarity">
    <text evidence="2">Belongs to the peptidase M43B family.</text>
</comment>
<comment type="caution">
    <text evidence="12">The sequence shown here is derived from an EMBL/GenBank/DDBJ whole genome shotgun (WGS) entry which is preliminary data.</text>
</comment>
<feature type="chain" id="PRO_5034712733" evidence="10">
    <location>
        <begin position="19"/>
        <end position="277"/>
    </location>
</feature>
<evidence type="ECO:0000256" key="9">
    <source>
        <dbReference type="ARBA" id="ARBA00023157"/>
    </source>
</evidence>
<gene>
    <name evidence="12" type="ORF">CSOJ01_13068</name>
</gene>
<proteinExistence type="inferred from homology"/>
<evidence type="ECO:0000313" key="13">
    <source>
        <dbReference type="Proteomes" id="UP000652219"/>
    </source>
</evidence>
<dbReference type="GO" id="GO:0008237">
    <property type="term" value="F:metallopeptidase activity"/>
    <property type="evidence" value="ECO:0007669"/>
    <property type="project" value="UniProtKB-KW"/>
</dbReference>
<reference evidence="12 13" key="1">
    <citation type="journal article" date="2020" name="Phytopathology">
        <title>Genome Sequence Resources of Colletotrichum truncatum, C. plurivorum, C. musicola, and C. sojae: Four Species Pathogenic to Soybean (Glycine max).</title>
        <authorList>
            <person name="Rogerio F."/>
            <person name="Boufleur T.R."/>
            <person name="Ciampi-Guillardi M."/>
            <person name="Sukno S.A."/>
            <person name="Thon M.R."/>
            <person name="Massola Junior N.S."/>
            <person name="Baroncelli R."/>
        </authorList>
    </citation>
    <scope>NUCLEOTIDE SEQUENCE [LARGE SCALE GENOMIC DNA]</scope>
    <source>
        <strain evidence="12 13">LFN0009</strain>
    </source>
</reference>
<evidence type="ECO:0000259" key="11">
    <source>
        <dbReference type="Pfam" id="PF05572"/>
    </source>
</evidence>
<evidence type="ECO:0000313" key="12">
    <source>
        <dbReference type="EMBL" id="KAF6796988.1"/>
    </source>
</evidence>
<evidence type="ECO:0000256" key="1">
    <source>
        <dbReference type="ARBA" id="ARBA00003174"/>
    </source>
</evidence>
<dbReference type="AlphaFoldDB" id="A0A8H6IU49"/>
<keyword evidence="4" id="KW-0479">Metal-binding</keyword>
<dbReference type="SUPFAM" id="SSF55486">
    <property type="entry name" value="Metalloproteases ('zincins'), catalytic domain"/>
    <property type="match status" value="1"/>
</dbReference>
<dbReference type="PANTHER" id="PTHR47466">
    <property type="match status" value="1"/>
</dbReference>
<dbReference type="GO" id="GO:0046872">
    <property type="term" value="F:metal ion binding"/>
    <property type="evidence" value="ECO:0007669"/>
    <property type="project" value="UniProtKB-KW"/>
</dbReference>
<dbReference type="InterPro" id="IPR008754">
    <property type="entry name" value="Peptidase_M43"/>
</dbReference>
<evidence type="ECO:0000256" key="7">
    <source>
        <dbReference type="ARBA" id="ARBA00022833"/>
    </source>
</evidence>
<dbReference type="Gene3D" id="3.40.390.10">
    <property type="entry name" value="Collagenase (Catalytic Domain)"/>
    <property type="match status" value="1"/>
</dbReference>
<comment type="function">
    <text evidence="1">Secreted metalloproteinase that allows assimilation of proteinaceous substrates.</text>
</comment>
<keyword evidence="13" id="KW-1185">Reference proteome</keyword>
<dbReference type="GO" id="GO:0006508">
    <property type="term" value="P:proteolysis"/>
    <property type="evidence" value="ECO:0007669"/>
    <property type="project" value="UniProtKB-KW"/>
</dbReference>
<dbReference type="PANTHER" id="PTHR47466:SF1">
    <property type="entry name" value="METALLOPROTEASE MEP1 (AFU_ORTHOLOGUE AFUA_1G07730)-RELATED"/>
    <property type="match status" value="1"/>
</dbReference>